<dbReference type="GO" id="GO:0006744">
    <property type="term" value="P:ubiquinone biosynthetic process"/>
    <property type="evidence" value="ECO:0007669"/>
    <property type="project" value="InterPro"/>
</dbReference>
<evidence type="ECO:0000313" key="1">
    <source>
        <dbReference type="EMBL" id="KAA1192504.1"/>
    </source>
</evidence>
<dbReference type="Proteomes" id="UP000323708">
    <property type="component" value="Unassembled WGS sequence"/>
</dbReference>
<dbReference type="PANTHER" id="PTHR12922">
    <property type="entry name" value="UBIQUINONE BIOSYNTHESIS PROTEIN"/>
    <property type="match status" value="1"/>
</dbReference>
<protein>
    <recommendedName>
        <fullName evidence="3">Ubiquinone biosynthesis protein COQ4</fullName>
    </recommendedName>
</protein>
<keyword evidence="2" id="KW-1185">Reference proteome</keyword>
<reference evidence="1 2" key="1">
    <citation type="submission" date="2019-09" db="EMBL/GenBank/DDBJ databases">
        <authorList>
            <person name="Chen X.-Y."/>
        </authorList>
    </citation>
    <scope>NUCLEOTIDE SEQUENCE [LARGE SCALE GENOMIC DNA]</scope>
    <source>
        <strain evidence="1 2">NY5</strain>
    </source>
</reference>
<dbReference type="InterPro" id="IPR007715">
    <property type="entry name" value="Coq4"/>
</dbReference>
<dbReference type="RefSeq" id="WP_149610797.1">
    <property type="nucleotide sequence ID" value="NZ_VTUX01000003.1"/>
</dbReference>
<dbReference type="PANTHER" id="PTHR12922:SF7">
    <property type="entry name" value="UBIQUINONE BIOSYNTHESIS PROTEIN COQ4 HOMOLOG, MITOCHONDRIAL"/>
    <property type="match status" value="1"/>
</dbReference>
<comment type="caution">
    <text evidence="1">The sequence shown here is derived from an EMBL/GenBank/DDBJ whole genome shotgun (WGS) entry which is preliminary data.</text>
</comment>
<dbReference type="Pfam" id="PF05019">
    <property type="entry name" value="Coq4"/>
    <property type="match status" value="1"/>
</dbReference>
<dbReference type="AlphaFoldDB" id="A0A5B0WZI7"/>
<sequence>MSDQVAGQSAETARTYRVSRLKGLRHLLRWLRNPVSFEGASQVPKMKMATGAPEFAARVADMRQHPVGQRILSDRPDLGAALGDPALAALPEASLGRHYHAHASVDGAVPGYMLSGLLYRGSEFDTLDWSQDMKYLLVRFNATHDLVHQLCGYGTDLAGEALTISYTLGLEAMQASGARRAARAWAGVSWLMMSPSIGWQRYRAHVMEAFERGLATSTTRAMHNIYFEEMLPQPLTAVREELGVPPLTQAVDTAQWRLSRLGQKIASGYRKAEDAAGMRMRNMDQLVRAGISVRTLVNLDEQVLADLLERVDAGADAEALRRFAEGRAVA</sequence>
<gene>
    <name evidence="1" type="ORF">F0M18_07480</name>
</gene>
<organism evidence="1 2">
    <name type="scientific">Pseudohalioglobus sediminis</name>
    <dbReference type="NCBI Taxonomy" id="2606449"/>
    <lineage>
        <taxon>Bacteria</taxon>
        <taxon>Pseudomonadati</taxon>
        <taxon>Pseudomonadota</taxon>
        <taxon>Gammaproteobacteria</taxon>
        <taxon>Cellvibrionales</taxon>
        <taxon>Halieaceae</taxon>
        <taxon>Pseudohalioglobus</taxon>
    </lineage>
</organism>
<proteinExistence type="predicted"/>
<accession>A0A5B0WZI7</accession>
<evidence type="ECO:0000313" key="2">
    <source>
        <dbReference type="Proteomes" id="UP000323708"/>
    </source>
</evidence>
<name>A0A5B0WZI7_9GAMM</name>
<dbReference type="EMBL" id="VTUX01000003">
    <property type="protein sequence ID" value="KAA1192504.1"/>
    <property type="molecule type" value="Genomic_DNA"/>
</dbReference>
<evidence type="ECO:0008006" key="3">
    <source>
        <dbReference type="Google" id="ProtNLM"/>
    </source>
</evidence>